<comment type="caution">
    <text evidence="5">The sequence shown here is derived from an EMBL/GenBank/DDBJ whole genome shotgun (WGS) entry which is preliminary data.</text>
</comment>
<gene>
    <name evidence="5" type="primary">ydcP_2</name>
    <name evidence="5" type="ORF">CLTHE_20850</name>
</gene>
<dbReference type="SUPFAM" id="SSF102114">
    <property type="entry name" value="Radical SAM enzymes"/>
    <property type="match status" value="1"/>
</dbReference>
<evidence type="ECO:0000256" key="3">
    <source>
        <dbReference type="ARBA" id="ARBA00038374"/>
    </source>
</evidence>
<sequence>MTIKYKKPELLAPAGSLEKLKIAFQYGADAVYFGGKDFSLRAAAQNFSYEEMKEGAEFAHSLGKKLYCTINVMPKNEDLEQMPKFLKQLEEVGIDAVLVSDLGVLGMVKKHTNLAIHVSTQANTINYEACNVWESLGAERVVLARECSLEDIKTMREHINPELELEAFVHGSMCISYSGRCLLSSFMAGRDSNMGACTQSCRWKYSLVEEKRPNEYFPIEEDSHGTYIMNSKDLAMIEHLPELLNAGISSLKIEGRNKSEYYVAVIVNAYRQAIDLYYKDPENYKLPEALKEELYKVNHRKYHTGFFFKEPKEEGIIYDTNFHIRDYDMTAIVLDYDKETGMALCRQRNKFVKGDVIEVLSPGKYDQSFVAEEIYNEDGEKIDECQHPNMIFKIKTPFELEKNSFFRCKVKKK</sequence>
<dbReference type="Pfam" id="PF01136">
    <property type="entry name" value="Peptidase_U32"/>
    <property type="match status" value="1"/>
</dbReference>
<protein>
    <submittedName>
        <fullName evidence="5">Putative protease YdcP</fullName>
        <ecNumber evidence="5">3.4.-.-</ecNumber>
    </submittedName>
</protein>
<dbReference type="Pfam" id="PF16325">
    <property type="entry name" value="Peptidase_U32_C"/>
    <property type="match status" value="1"/>
</dbReference>
<dbReference type="EC" id="3.4.-.-" evidence="5"/>
<feature type="domain" description="Peptidase family U32 C-terminal" evidence="4">
    <location>
        <begin position="325"/>
        <end position="407"/>
    </location>
</feature>
<evidence type="ECO:0000313" key="6">
    <source>
        <dbReference type="Proteomes" id="UP000191448"/>
    </source>
</evidence>
<dbReference type="GO" id="GO:0006508">
    <property type="term" value="P:proteolysis"/>
    <property type="evidence" value="ECO:0007669"/>
    <property type="project" value="UniProtKB-KW"/>
</dbReference>
<dbReference type="GO" id="GO:0008233">
    <property type="term" value="F:peptidase activity"/>
    <property type="evidence" value="ECO:0007669"/>
    <property type="project" value="UniProtKB-KW"/>
</dbReference>
<evidence type="ECO:0000256" key="2">
    <source>
        <dbReference type="ARBA" id="ARBA00022801"/>
    </source>
</evidence>
<keyword evidence="1 5" id="KW-0645">Protease</keyword>
<dbReference type="InterPro" id="IPR051454">
    <property type="entry name" value="RNA/ubiquinone_mod_enzymes"/>
</dbReference>
<evidence type="ECO:0000256" key="1">
    <source>
        <dbReference type="ARBA" id="ARBA00022670"/>
    </source>
</evidence>
<keyword evidence="2 5" id="KW-0378">Hydrolase</keyword>
<evidence type="ECO:0000313" key="5">
    <source>
        <dbReference type="EMBL" id="OPX47225.1"/>
    </source>
</evidence>
<dbReference type="RefSeq" id="WP_080023299.1">
    <property type="nucleotide sequence ID" value="NZ_LTAY01000052.1"/>
</dbReference>
<organism evidence="5 6">
    <name type="scientific">Clostridium thermobutyricum DSM 4928</name>
    <dbReference type="NCBI Taxonomy" id="1121339"/>
    <lineage>
        <taxon>Bacteria</taxon>
        <taxon>Bacillati</taxon>
        <taxon>Bacillota</taxon>
        <taxon>Clostridia</taxon>
        <taxon>Eubacteriales</taxon>
        <taxon>Clostridiaceae</taxon>
        <taxon>Clostridium</taxon>
    </lineage>
</organism>
<dbReference type="Proteomes" id="UP000191448">
    <property type="component" value="Unassembled WGS sequence"/>
</dbReference>
<dbReference type="InterPro" id="IPR032525">
    <property type="entry name" value="Peptidase_U32_C"/>
</dbReference>
<dbReference type="OrthoDB" id="9807498at2"/>
<dbReference type="PANTHER" id="PTHR30217">
    <property type="entry name" value="PEPTIDASE U32 FAMILY"/>
    <property type="match status" value="1"/>
</dbReference>
<reference evidence="5 6" key="1">
    <citation type="submission" date="2016-02" db="EMBL/GenBank/DDBJ databases">
        <title>Genome sequence of Clostridium thermobutyricum DSM 4928.</title>
        <authorList>
            <person name="Poehlein A."/>
            <person name="Daniel R."/>
        </authorList>
    </citation>
    <scope>NUCLEOTIDE SEQUENCE [LARGE SCALE GENOMIC DNA]</scope>
    <source>
        <strain evidence="5 6">DSM 4928</strain>
    </source>
</reference>
<dbReference type="InterPro" id="IPR001539">
    <property type="entry name" value="Peptidase_U32"/>
</dbReference>
<proteinExistence type="inferred from homology"/>
<dbReference type="PROSITE" id="PS01276">
    <property type="entry name" value="PEPTIDASE_U32"/>
    <property type="match status" value="1"/>
</dbReference>
<dbReference type="AlphaFoldDB" id="A0A1V4SUU9"/>
<dbReference type="PANTHER" id="PTHR30217:SF6">
    <property type="entry name" value="TRNA HYDROXYLATION PROTEIN P"/>
    <property type="match status" value="1"/>
</dbReference>
<evidence type="ECO:0000259" key="4">
    <source>
        <dbReference type="Pfam" id="PF16325"/>
    </source>
</evidence>
<dbReference type="EMBL" id="LTAY01000052">
    <property type="protein sequence ID" value="OPX47225.1"/>
    <property type="molecule type" value="Genomic_DNA"/>
</dbReference>
<dbReference type="InterPro" id="IPR058240">
    <property type="entry name" value="rSAM_sf"/>
</dbReference>
<comment type="similarity">
    <text evidence="3">Belongs to the peptidase U32 family.</text>
</comment>
<name>A0A1V4SUU9_9CLOT</name>
<dbReference type="Gene3D" id="2.40.30.10">
    <property type="entry name" value="Translation factors"/>
    <property type="match status" value="1"/>
</dbReference>
<accession>A0A1V4SUU9</accession>